<feature type="compositionally biased region" description="Polar residues" evidence="1">
    <location>
        <begin position="211"/>
        <end position="221"/>
    </location>
</feature>
<feature type="region of interest" description="Disordered" evidence="1">
    <location>
        <begin position="85"/>
        <end position="178"/>
    </location>
</feature>
<protein>
    <recommendedName>
        <fullName evidence="4">Myb-like domain-containing protein</fullName>
    </recommendedName>
</protein>
<gene>
    <name evidence="2" type="ORF">MKZ38_007935</name>
</gene>
<feature type="region of interest" description="Disordered" evidence="1">
    <location>
        <begin position="44"/>
        <end position="63"/>
    </location>
</feature>
<feature type="region of interest" description="Disordered" evidence="1">
    <location>
        <begin position="531"/>
        <end position="610"/>
    </location>
</feature>
<feature type="compositionally biased region" description="Polar residues" evidence="1">
    <location>
        <begin position="405"/>
        <end position="420"/>
    </location>
</feature>
<evidence type="ECO:0000256" key="1">
    <source>
        <dbReference type="SAM" id="MobiDB-lite"/>
    </source>
</evidence>
<keyword evidence="3" id="KW-1185">Reference proteome</keyword>
<dbReference type="Proteomes" id="UP001201980">
    <property type="component" value="Unassembled WGS sequence"/>
</dbReference>
<dbReference type="CDD" id="cd00167">
    <property type="entry name" value="SANT"/>
    <property type="match status" value="1"/>
</dbReference>
<dbReference type="AlphaFoldDB" id="A0AAD5RI30"/>
<feature type="compositionally biased region" description="Polar residues" evidence="1">
    <location>
        <begin position="191"/>
        <end position="201"/>
    </location>
</feature>
<dbReference type="InterPro" id="IPR001005">
    <property type="entry name" value="SANT/Myb"/>
</dbReference>
<reference evidence="2" key="1">
    <citation type="submission" date="2022-07" db="EMBL/GenBank/DDBJ databases">
        <title>Draft genome sequence of Zalerion maritima ATCC 34329, a (micro)plastics degrading marine fungus.</title>
        <authorList>
            <person name="Paco A."/>
            <person name="Goncalves M.F.M."/>
            <person name="Rocha-Santos T.A.P."/>
            <person name="Alves A."/>
        </authorList>
    </citation>
    <scope>NUCLEOTIDE SEQUENCE</scope>
    <source>
        <strain evidence="2">ATCC 34329</strain>
    </source>
</reference>
<feature type="region of interest" description="Disordered" evidence="1">
    <location>
        <begin position="1"/>
        <end position="37"/>
    </location>
</feature>
<comment type="caution">
    <text evidence="2">The sequence shown here is derived from an EMBL/GenBank/DDBJ whole genome shotgun (WGS) entry which is preliminary data.</text>
</comment>
<evidence type="ECO:0000313" key="2">
    <source>
        <dbReference type="EMBL" id="KAJ2894096.1"/>
    </source>
</evidence>
<feature type="region of interest" description="Disordered" evidence="1">
    <location>
        <begin position="191"/>
        <end position="429"/>
    </location>
</feature>
<feature type="region of interest" description="Disordered" evidence="1">
    <location>
        <begin position="648"/>
        <end position="670"/>
    </location>
</feature>
<feature type="compositionally biased region" description="Basic and acidic residues" evidence="1">
    <location>
        <begin position="544"/>
        <end position="554"/>
    </location>
</feature>
<proteinExistence type="predicted"/>
<sequence>MMTTKPILQFKQYDPSKKKNRKTAPPKASHRTETREQQMILATNKPRFQEEAPVPQSHGGDEDISYAFDVQDLNISFDEYPPVDERFGEVTAPSTNIAGDGDDTLEGECKLGPQSREASIPPVVKRSEHQDQDSAIVVEDQDSEGTRDTMELSMPPEHTSAISNIPDPAAPTIIPNQGEAGGVASRIALNQSRRGATIQSPRRSDLLSGTRIVSESPSAQRLHQAIPEATAEDQDLSSHRGPHRNKAGFDHSNIAADQGHGNAGQGAEANSEQTKRRREAGKSGRGDNSDDGDDDNIQGPAKRPKLPATKTSVSLHHRPESNTGRLRLLGTVAAPRASGPDAAHIARPRKTSTTKSSARDPRTRGYNATVGPPLFQRTHSFSALSLSRQTPRLRSEGSPLAAVEASSSTLQQVRSDAGSPSPSPKTPLPVQEQAQIPISHCTSCGLSADALLKVTTLAMRSTLSDESLLAALVESQNDKLSTGQSAALIMRSYLGIIHGHITSRLANRETSKQPSLKQDWSSYGSAVVSTTPSRRAVSATAASPKDDDKIRLEDGNSSDSGRFSDSDIAGQSESDVFESTESDGGCSDDNGGGENRKPRSQRGQWSALEERRLTVYMKEKKKSSWIADKLGRTESAVIQHWRQMKLVAGKAGRKGRGAGKRSSRMNKAQQ</sequence>
<evidence type="ECO:0000313" key="3">
    <source>
        <dbReference type="Proteomes" id="UP001201980"/>
    </source>
</evidence>
<evidence type="ECO:0008006" key="4">
    <source>
        <dbReference type="Google" id="ProtNLM"/>
    </source>
</evidence>
<feature type="compositionally biased region" description="Polar residues" evidence="1">
    <location>
        <begin position="377"/>
        <end position="392"/>
    </location>
</feature>
<dbReference type="EMBL" id="JAKWBI020000529">
    <property type="protein sequence ID" value="KAJ2894096.1"/>
    <property type="molecule type" value="Genomic_DNA"/>
</dbReference>
<feature type="compositionally biased region" description="Polar residues" evidence="1">
    <location>
        <begin position="555"/>
        <end position="574"/>
    </location>
</feature>
<name>A0AAD5RI30_9PEZI</name>
<organism evidence="2 3">
    <name type="scientific">Zalerion maritima</name>
    <dbReference type="NCBI Taxonomy" id="339359"/>
    <lineage>
        <taxon>Eukaryota</taxon>
        <taxon>Fungi</taxon>
        <taxon>Dikarya</taxon>
        <taxon>Ascomycota</taxon>
        <taxon>Pezizomycotina</taxon>
        <taxon>Sordariomycetes</taxon>
        <taxon>Lulworthiomycetidae</taxon>
        <taxon>Lulworthiales</taxon>
        <taxon>Lulworthiaceae</taxon>
        <taxon>Zalerion</taxon>
    </lineage>
</organism>
<accession>A0AAD5RI30</accession>
<feature type="compositionally biased region" description="Basic residues" evidence="1">
    <location>
        <begin position="651"/>
        <end position="664"/>
    </location>
</feature>